<dbReference type="Gene3D" id="3.40.630.30">
    <property type="match status" value="1"/>
</dbReference>
<dbReference type="InterPro" id="IPR000182">
    <property type="entry name" value="GNAT_dom"/>
</dbReference>
<keyword evidence="6" id="KW-1185">Reference proteome</keyword>
<keyword evidence="1" id="KW-0808">Transferase</keyword>
<comment type="similarity">
    <text evidence="3">Belongs to the acetyltransferase family. RimJ subfamily.</text>
</comment>
<dbReference type="PANTHER" id="PTHR43792">
    <property type="entry name" value="GNAT FAMILY, PUTATIVE (AFU_ORTHOLOGUE AFUA_3G00765)-RELATED-RELATED"/>
    <property type="match status" value="1"/>
</dbReference>
<dbReference type="Pfam" id="PF13302">
    <property type="entry name" value="Acetyltransf_3"/>
    <property type="match status" value="1"/>
</dbReference>
<dbReference type="PANTHER" id="PTHR43792:SF8">
    <property type="entry name" value="[RIBOSOMAL PROTEIN US5]-ALANINE N-ACETYLTRANSFERASE"/>
    <property type="match status" value="1"/>
</dbReference>
<comment type="caution">
    <text evidence="5">The sequence shown here is derived from an EMBL/GenBank/DDBJ whole genome shotgun (WGS) entry which is preliminary data.</text>
</comment>
<dbReference type="RefSeq" id="WP_343979197.1">
    <property type="nucleotide sequence ID" value="NZ_BAAAHK010000017.1"/>
</dbReference>
<proteinExistence type="inferred from homology"/>
<accession>A0ABP4C080</accession>
<dbReference type="SUPFAM" id="SSF55729">
    <property type="entry name" value="Acyl-CoA N-acyltransferases (Nat)"/>
    <property type="match status" value="1"/>
</dbReference>
<evidence type="ECO:0000313" key="6">
    <source>
        <dbReference type="Proteomes" id="UP001500542"/>
    </source>
</evidence>
<organism evidence="5 6">
    <name type="scientific">Kribbella koreensis</name>
    <dbReference type="NCBI Taxonomy" id="57909"/>
    <lineage>
        <taxon>Bacteria</taxon>
        <taxon>Bacillati</taxon>
        <taxon>Actinomycetota</taxon>
        <taxon>Actinomycetes</taxon>
        <taxon>Propionibacteriales</taxon>
        <taxon>Kribbellaceae</taxon>
        <taxon>Kribbella</taxon>
    </lineage>
</organism>
<dbReference type="EMBL" id="BAAAHK010000017">
    <property type="protein sequence ID" value="GAA0956307.1"/>
    <property type="molecule type" value="Genomic_DNA"/>
</dbReference>
<protein>
    <recommendedName>
        <fullName evidence="4">N-acetyltransferase domain-containing protein</fullName>
    </recommendedName>
</protein>
<evidence type="ECO:0000313" key="5">
    <source>
        <dbReference type="EMBL" id="GAA0956307.1"/>
    </source>
</evidence>
<gene>
    <name evidence="5" type="ORF">GCM10009554_65610</name>
</gene>
<name>A0ABP4C080_9ACTN</name>
<dbReference type="InterPro" id="IPR051531">
    <property type="entry name" value="N-acetyltransferase"/>
</dbReference>
<dbReference type="InterPro" id="IPR016181">
    <property type="entry name" value="Acyl_CoA_acyltransferase"/>
</dbReference>
<dbReference type="PROSITE" id="PS51186">
    <property type="entry name" value="GNAT"/>
    <property type="match status" value="1"/>
</dbReference>
<evidence type="ECO:0000256" key="1">
    <source>
        <dbReference type="ARBA" id="ARBA00022679"/>
    </source>
</evidence>
<dbReference type="Proteomes" id="UP001500542">
    <property type="component" value="Unassembled WGS sequence"/>
</dbReference>
<sequence>MTLDRPLTDDVEMRVATLDDAAAFAEAQVRNREHLKPWEPVRSDRWFTTAGQVDRLGQQLERYKRAEVVPWFLFQGDRVVGAMTLTDIVPGPFRSASLGYWIDADMLGKGLATIAVQAVAEAADKELLLHRIEASTLTHNLPSQKVLRKAGFSQIGTAPDYLHIDGAWRDCHLFQRILNTRLPGTKP</sequence>
<evidence type="ECO:0000259" key="4">
    <source>
        <dbReference type="PROSITE" id="PS51186"/>
    </source>
</evidence>
<feature type="domain" description="N-acetyltransferase" evidence="4">
    <location>
        <begin position="11"/>
        <end position="175"/>
    </location>
</feature>
<evidence type="ECO:0000256" key="3">
    <source>
        <dbReference type="ARBA" id="ARBA00038502"/>
    </source>
</evidence>
<keyword evidence="2" id="KW-0012">Acyltransferase</keyword>
<evidence type="ECO:0000256" key="2">
    <source>
        <dbReference type="ARBA" id="ARBA00023315"/>
    </source>
</evidence>
<reference evidence="6" key="1">
    <citation type="journal article" date="2019" name="Int. J. Syst. Evol. Microbiol.">
        <title>The Global Catalogue of Microorganisms (GCM) 10K type strain sequencing project: providing services to taxonomists for standard genome sequencing and annotation.</title>
        <authorList>
            <consortium name="The Broad Institute Genomics Platform"/>
            <consortium name="The Broad Institute Genome Sequencing Center for Infectious Disease"/>
            <person name="Wu L."/>
            <person name="Ma J."/>
        </authorList>
    </citation>
    <scope>NUCLEOTIDE SEQUENCE [LARGE SCALE GENOMIC DNA]</scope>
    <source>
        <strain evidence="6">JCM 10977</strain>
    </source>
</reference>